<name>A0A0H5BX91_9ENTR</name>
<sequence length="237" mass="28572">MILIIILIYIFNLIFVHDSYAIFNYFLCPDSYFLAKKKLNNGYYDIAISEFLFLKEHCLCRDYKERIKLDLVYAYYKIGKLFQAKMEIDNFLYSYFHSCMLEYVLYMRGLINVKLDYIISDMCFSKGYINENFIYAKLAFLNFTKLVSQYPNTKYLLNVDYYLFYLKEKLSKNELSIIEFYDKKCAYTAVINRVEGMLFNFYDMQSSYIGLLYMEKAYRKLGLCNQADKIMNMIVFY</sequence>
<reference evidence="7" key="1">
    <citation type="submission" date="2015-01" db="EMBL/GenBank/DDBJ databases">
        <authorList>
            <person name="Manzano-Marin A."/>
            <person name="Manzano-Marin A."/>
        </authorList>
    </citation>
    <scope>NUCLEOTIDE SEQUENCE [LARGE SCALE GENOMIC DNA]</scope>
    <source>
        <strain evidence="7">obscurior</strain>
    </source>
</reference>
<evidence type="ECO:0000313" key="7">
    <source>
        <dbReference type="Proteomes" id="UP000242753"/>
    </source>
</evidence>
<dbReference type="AlphaFoldDB" id="A0A0H5BX91"/>
<keyword evidence="7" id="KW-1185">Reference proteome</keyword>
<organism evidence="6 7">
    <name type="scientific">Candidatus Westeberhardia cardiocondylae</name>
    <dbReference type="NCBI Taxonomy" id="1594731"/>
    <lineage>
        <taxon>Bacteria</taxon>
        <taxon>Pseudomonadati</taxon>
        <taxon>Pseudomonadota</taxon>
        <taxon>Gammaproteobacteria</taxon>
        <taxon>Enterobacterales</taxon>
        <taxon>Enterobacteriaceae</taxon>
        <taxon>ant endosymbionts</taxon>
        <taxon>Candidatus Westeberhardia</taxon>
    </lineage>
</organism>
<keyword evidence="4" id="KW-0812">Transmembrane</keyword>
<evidence type="ECO:0000256" key="4">
    <source>
        <dbReference type="SAM" id="Phobius"/>
    </source>
</evidence>
<keyword evidence="4" id="KW-1133">Transmembrane helix</keyword>
<evidence type="ECO:0000256" key="2">
    <source>
        <dbReference type="ARBA" id="ARBA00023136"/>
    </source>
</evidence>
<dbReference type="Gene3D" id="1.25.40.10">
    <property type="entry name" value="Tetratricopeptide repeat domain"/>
    <property type="match status" value="1"/>
</dbReference>
<evidence type="ECO:0000313" key="6">
    <source>
        <dbReference type="EMBL" id="CEN32279.1"/>
    </source>
</evidence>
<accession>A0A0H5BX91</accession>
<dbReference type="EMBL" id="LN774881">
    <property type="protein sequence ID" value="CEN32279.1"/>
    <property type="molecule type" value="Genomic_DNA"/>
</dbReference>
<protein>
    <submittedName>
        <fullName evidence="6">Outer membrane protein assembly factor BamD</fullName>
    </submittedName>
</protein>
<evidence type="ECO:0000256" key="3">
    <source>
        <dbReference type="ARBA" id="ARBA00023237"/>
    </source>
</evidence>
<keyword evidence="3" id="KW-0998">Cell outer membrane</keyword>
<evidence type="ECO:0000259" key="5">
    <source>
        <dbReference type="Pfam" id="PF13525"/>
    </source>
</evidence>
<feature type="domain" description="Outer membrane lipoprotein BamD-like" evidence="5">
    <location>
        <begin position="32"/>
        <end position="229"/>
    </location>
</feature>
<dbReference type="InterPro" id="IPR017689">
    <property type="entry name" value="BamD"/>
</dbReference>
<dbReference type="InterPro" id="IPR011990">
    <property type="entry name" value="TPR-like_helical_dom_sf"/>
</dbReference>
<evidence type="ECO:0000256" key="1">
    <source>
        <dbReference type="ARBA" id="ARBA00022729"/>
    </source>
</evidence>
<keyword evidence="1" id="KW-0732">Signal</keyword>
<dbReference type="KEGG" id="wca:WEOB_346"/>
<dbReference type="NCBIfam" id="TIGR03302">
    <property type="entry name" value="OM_YfiO"/>
    <property type="match status" value="1"/>
</dbReference>
<proteinExistence type="predicted"/>
<dbReference type="InterPro" id="IPR039565">
    <property type="entry name" value="BamD-like"/>
</dbReference>
<dbReference type="Pfam" id="PF13525">
    <property type="entry name" value="YfiO"/>
    <property type="match status" value="1"/>
</dbReference>
<feature type="transmembrane region" description="Helical" evidence="4">
    <location>
        <begin position="6"/>
        <end position="28"/>
    </location>
</feature>
<dbReference type="Proteomes" id="UP000242753">
    <property type="component" value="Chromosome I"/>
</dbReference>
<dbReference type="STRING" id="1594731.WEOB_346"/>
<gene>
    <name evidence="6" type="primary">bamD</name>
    <name evidence="6" type="ORF">WEOB_346</name>
</gene>
<keyword evidence="2 4" id="KW-0472">Membrane</keyword>